<reference evidence="13 14" key="1">
    <citation type="submission" date="2024-02" db="EMBL/GenBank/DDBJ databases">
        <authorList>
            <person name="Vignale AGUSTIN F."/>
            <person name="Sosa J E."/>
            <person name="Modenutti C."/>
        </authorList>
    </citation>
    <scope>NUCLEOTIDE SEQUENCE [LARGE SCALE GENOMIC DNA]</scope>
</reference>
<dbReference type="Gene3D" id="1.10.630.10">
    <property type="entry name" value="Cytochrome P450"/>
    <property type="match status" value="1"/>
</dbReference>
<evidence type="ECO:0000256" key="2">
    <source>
        <dbReference type="ARBA" id="ARBA00010617"/>
    </source>
</evidence>
<dbReference type="InterPro" id="IPR002403">
    <property type="entry name" value="Cyt_P450_E_grp-IV"/>
</dbReference>
<dbReference type="PRINTS" id="PR00385">
    <property type="entry name" value="P450"/>
</dbReference>
<evidence type="ECO:0000256" key="4">
    <source>
        <dbReference type="ARBA" id="ARBA00022692"/>
    </source>
</evidence>
<organism evidence="13 14">
    <name type="scientific">Ilex paraguariensis</name>
    <name type="common">yerba mate</name>
    <dbReference type="NCBI Taxonomy" id="185542"/>
    <lineage>
        <taxon>Eukaryota</taxon>
        <taxon>Viridiplantae</taxon>
        <taxon>Streptophyta</taxon>
        <taxon>Embryophyta</taxon>
        <taxon>Tracheophyta</taxon>
        <taxon>Spermatophyta</taxon>
        <taxon>Magnoliopsida</taxon>
        <taxon>eudicotyledons</taxon>
        <taxon>Gunneridae</taxon>
        <taxon>Pentapetalae</taxon>
        <taxon>asterids</taxon>
        <taxon>campanulids</taxon>
        <taxon>Aquifoliales</taxon>
        <taxon>Aquifoliaceae</taxon>
        <taxon>Ilex</taxon>
    </lineage>
</organism>
<evidence type="ECO:0000256" key="3">
    <source>
        <dbReference type="ARBA" id="ARBA00022617"/>
    </source>
</evidence>
<dbReference type="InterPro" id="IPR017972">
    <property type="entry name" value="Cyt_P450_CS"/>
</dbReference>
<protein>
    <recommendedName>
        <fullName evidence="15">Cytochrome P450</fullName>
    </recommendedName>
</protein>
<dbReference type="PANTHER" id="PTHR24282:SF28">
    <property type="entry name" value="CYTOCHROME P450"/>
    <property type="match status" value="1"/>
</dbReference>
<dbReference type="PANTHER" id="PTHR24282">
    <property type="entry name" value="CYTOCHROME P450 FAMILY MEMBER"/>
    <property type="match status" value="1"/>
</dbReference>
<keyword evidence="10" id="KW-0472">Membrane</keyword>
<evidence type="ECO:0000256" key="8">
    <source>
        <dbReference type="ARBA" id="ARBA00023004"/>
    </source>
</evidence>
<comment type="similarity">
    <text evidence="2 12">Belongs to the cytochrome P450 family.</text>
</comment>
<dbReference type="PROSITE" id="PS00086">
    <property type="entry name" value="CYTOCHROME_P450"/>
    <property type="match status" value="1"/>
</dbReference>
<dbReference type="SUPFAM" id="SSF48264">
    <property type="entry name" value="Cytochrome P450"/>
    <property type="match status" value="1"/>
</dbReference>
<accession>A0ABC8SBH3</accession>
<dbReference type="Pfam" id="PF00067">
    <property type="entry name" value="p450"/>
    <property type="match status" value="1"/>
</dbReference>
<evidence type="ECO:0000256" key="6">
    <source>
        <dbReference type="ARBA" id="ARBA00022989"/>
    </source>
</evidence>
<comment type="caution">
    <text evidence="13">The sequence shown here is derived from an EMBL/GenBank/DDBJ whole genome shotgun (WGS) entry which is preliminary data.</text>
</comment>
<keyword evidence="5 11" id="KW-0479">Metal-binding</keyword>
<keyword evidence="7 12" id="KW-0560">Oxidoreductase</keyword>
<dbReference type="PRINTS" id="PR00465">
    <property type="entry name" value="EP450IV"/>
</dbReference>
<evidence type="ECO:0000256" key="9">
    <source>
        <dbReference type="ARBA" id="ARBA00023033"/>
    </source>
</evidence>
<evidence type="ECO:0000256" key="12">
    <source>
        <dbReference type="RuleBase" id="RU000461"/>
    </source>
</evidence>
<evidence type="ECO:0000256" key="11">
    <source>
        <dbReference type="PIRSR" id="PIRSR602403-1"/>
    </source>
</evidence>
<dbReference type="GO" id="GO:0016020">
    <property type="term" value="C:membrane"/>
    <property type="evidence" value="ECO:0007669"/>
    <property type="project" value="UniProtKB-SubCell"/>
</dbReference>
<dbReference type="InterPro" id="IPR036396">
    <property type="entry name" value="Cyt_P450_sf"/>
</dbReference>
<dbReference type="InterPro" id="IPR001128">
    <property type="entry name" value="Cyt_P450"/>
</dbReference>
<dbReference type="GO" id="GO:0046872">
    <property type="term" value="F:metal ion binding"/>
    <property type="evidence" value="ECO:0007669"/>
    <property type="project" value="UniProtKB-KW"/>
</dbReference>
<keyword evidence="4" id="KW-0812">Transmembrane</keyword>
<keyword evidence="9 12" id="KW-0503">Monooxygenase</keyword>
<evidence type="ECO:0000256" key="5">
    <source>
        <dbReference type="ARBA" id="ARBA00022723"/>
    </source>
</evidence>
<dbReference type="EMBL" id="CAUOFW020002544">
    <property type="protein sequence ID" value="CAK9154561.1"/>
    <property type="molecule type" value="Genomic_DNA"/>
</dbReference>
<evidence type="ECO:0000256" key="10">
    <source>
        <dbReference type="ARBA" id="ARBA00023136"/>
    </source>
</evidence>
<dbReference type="GO" id="GO:0004497">
    <property type="term" value="F:monooxygenase activity"/>
    <property type="evidence" value="ECO:0007669"/>
    <property type="project" value="UniProtKB-KW"/>
</dbReference>
<gene>
    <name evidence="13" type="ORF">ILEXP_LOCUS22892</name>
</gene>
<dbReference type="Proteomes" id="UP001642360">
    <property type="component" value="Unassembled WGS sequence"/>
</dbReference>
<keyword evidence="14" id="KW-1185">Reference proteome</keyword>
<keyword evidence="6" id="KW-1133">Transmembrane helix</keyword>
<evidence type="ECO:0000256" key="1">
    <source>
        <dbReference type="ARBA" id="ARBA00004370"/>
    </source>
</evidence>
<proteinExistence type="inferred from homology"/>
<comment type="subcellular location">
    <subcellularLocation>
        <location evidence="1">Membrane</location>
    </subcellularLocation>
</comment>
<evidence type="ECO:0000256" key="7">
    <source>
        <dbReference type="ARBA" id="ARBA00023002"/>
    </source>
</evidence>
<evidence type="ECO:0008006" key="15">
    <source>
        <dbReference type="Google" id="ProtNLM"/>
    </source>
</evidence>
<dbReference type="AlphaFoldDB" id="A0ABC8SBH3"/>
<comment type="cofactor">
    <cofactor evidence="11">
        <name>heme</name>
        <dbReference type="ChEBI" id="CHEBI:30413"/>
    </cofactor>
</comment>
<evidence type="ECO:0000313" key="13">
    <source>
        <dbReference type="EMBL" id="CAK9154561.1"/>
    </source>
</evidence>
<keyword evidence="8 11" id="KW-0408">Iron</keyword>
<name>A0ABC8SBH3_9AQUA</name>
<sequence>MSNQAYAWSWPKHPMPGLGYQEIIPRALTTIGGHVSALSWMDVNIPSYIVKYDDSNLNFVGLMQLKMVIQEVLRLYPGVAFVSREALQEVKLGKLRIPKGVNIWIWLLALHQDPKLWGPDADKFNPGRFANGISGACTYPHAYAPFGVGARICPGQSLAMLEMKVILALMLPNFSFSLSPNYCHAPHFGLLLEPKHGVHLLIRKI</sequence>
<keyword evidence="3 11" id="KW-0349">Heme</keyword>
<dbReference type="InterPro" id="IPR050665">
    <property type="entry name" value="Cytochrome_P450_Monooxygen"/>
</dbReference>
<feature type="binding site" description="axial binding residue" evidence="11">
    <location>
        <position position="153"/>
    </location>
    <ligand>
        <name>heme</name>
        <dbReference type="ChEBI" id="CHEBI:30413"/>
    </ligand>
    <ligandPart>
        <name>Fe</name>
        <dbReference type="ChEBI" id="CHEBI:18248"/>
    </ligandPart>
</feature>
<evidence type="ECO:0000313" key="14">
    <source>
        <dbReference type="Proteomes" id="UP001642360"/>
    </source>
</evidence>